<dbReference type="PANTHER" id="PTHR30050">
    <property type="entry name" value="CHROMOSOMAL REPLICATION INITIATOR PROTEIN DNAA"/>
    <property type="match status" value="1"/>
</dbReference>
<evidence type="ECO:0000313" key="3">
    <source>
        <dbReference type="Proteomes" id="UP001063782"/>
    </source>
</evidence>
<dbReference type="Gene3D" id="3.40.50.300">
    <property type="entry name" value="P-loop containing nucleotide triphosphate hydrolases"/>
    <property type="match status" value="1"/>
</dbReference>
<feature type="domain" description="Chromosomal replication initiator protein DnaA ATPAse" evidence="1">
    <location>
        <begin position="29"/>
        <end position="145"/>
    </location>
</feature>
<accession>A0ABY6F314</accession>
<proteinExistence type="predicted"/>
<organism evidence="2 3">
    <name type="scientific">Moraxella nasicaprae</name>
    <dbReference type="NCBI Taxonomy" id="2904122"/>
    <lineage>
        <taxon>Bacteria</taxon>
        <taxon>Pseudomonadati</taxon>
        <taxon>Pseudomonadota</taxon>
        <taxon>Gammaproteobacteria</taxon>
        <taxon>Moraxellales</taxon>
        <taxon>Moraxellaceae</taxon>
        <taxon>Moraxella</taxon>
    </lineage>
</organism>
<dbReference type="InterPro" id="IPR013317">
    <property type="entry name" value="DnaA_dom"/>
</dbReference>
<gene>
    <name evidence="2" type="ORF">LU297_07800</name>
</gene>
<keyword evidence="3" id="KW-1185">Reference proteome</keyword>
<dbReference type="RefSeq" id="WP_263075966.1">
    <property type="nucleotide sequence ID" value="NZ_CP089977.1"/>
</dbReference>
<dbReference type="PANTHER" id="PTHR30050:SF5">
    <property type="entry name" value="DNAA REGULATORY INACTIVATOR HDA"/>
    <property type="match status" value="1"/>
</dbReference>
<name>A0ABY6F314_9GAMM</name>
<evidence type="ECO:0000313" key="2">
    <source>
        <dbReference type="EMBL" id="UXZ04481.1"/>
    </source>
</evidence>
<reference evidence="2" key="1">
    <citation type="submission" date="2021-12" db="EMBL/GenBank/DDBJ databases">
        <title>taxonomy of Moraxella sp. ZY201224.</title>
        <authorList>
            <person name="Li F."/>
        </authorList>
    </citation>
    <scope>NUCLEOTIDE SEQUENCE</scope>
    <source>
        <strain evidence="2">ZY201224</strain>
    </source>
</reference>
<dbReference type="Proteomes" id="UP001063782">
    <property type="component" value="Chromosome"/>
</dbReference>
<dbReference type="SUPFAM" id="SSF52540">
    <property type="entry name" value="P-loop containing nucleoside triphosphate hydrolases"/>
    <property type="match status" value="1"/>
</dbReference>
<protein>
    <submittedName>
        <fullName evidence="2">Chromosomal replication initiator DnaA</fullName>
    </submittedName>
</protein>
<evidence type="ECO:0000259" key="1">
    <source>
        <dbReference type="Pfam" id="PF00308"/>
    </source>
</evidence>
<dbReference type="EMBL" id="CP089977">
    <property type="protein sequence ID" value="UXZ04481.1"/>
    <property type="molecule type" value="Genomic_DNA"/>
</dbReference>
<sequence length="258" mass="29287">MTAYQDLLDIHIRHEISLADFRFDGFSAINEAVAKLMAGELKELFIVGDYGAGKTHLATAIYHSYTQQTRQTAISLSLKDLIHQDPNADALVGLDMFDLVIIDDLQYIRHSYEWQTGLFDLINKVREQQKQMLFLADNPAQELAIGLPDLITRLSLSPLLEIPVFDHEQDRDKLLSTILKHKNLRLPDEIYQHLLLKGPRNAGDIIAVITAIVPKLTLLKKQIPKKTINETKELIDKQTFLLELTNHGQTDGMHSPSF</sequence>
<dbReference type="Pfam" id="PF00308">
    <property type="entry name" value="Bac_DnaA"/>
    <property type="match status" value="1"/>
</dbReference>
<dbReference type="InterPro" id="IPR027417">
    <property type="entry name" value="P-loop_NTPase"/>
</dbReference>